<dbReference type="OrthoDB" id="9798714at2"/>
<keyword evidence="1" id="KW-0732">Signal</keyword>
<dbReference type="PROSITE" id="PS51257">
    <property type="entry name" value="PROKAR_LIPOPROTEIN"/>
    <property type="match status" value="1"/>
</dbReference>
<gene>
    <name evidence="2" type="ORF">ADICEAN_01746</name>
</gene>
<dbReference type="EMBL" id="AODQ01000035">
    <property type="protein sequence ID" value="EMR03087.1"/>
    <property type="molecule type" value="Genomic_DNA"/>
</dbReference>
<protein>
    <submittedName>
        <fullName evidence="2">TraB family protein</fullName>
    </submittedName>
</protein>
<name>M7N736_9BACT</name>
<keyword evidence="3" id="KW-1185">Reference proteome</keyword>
<dbReference type="AlphaFoldDB" id="M7N736"/>
<proteinExistence type="predicted"/>
<evidence type="ECO:0000313" key="2">
    <source>
        <dbReference type="EMBL" id="EMR03087.1"/>
    </source>
</evidence>
<evidence type="ECO:0000313" key="3">
    <source>
        <dbReference type="Proteomes" id="UP000011910"/>
    </source>
</evidence>
<feature type="signal peptide" evidence="1">
    <location>
        <begin position="1"/>
        <end position="36"/>
    </location>
</feature>
<reference evidence="2 3" key="1">
    <citation type="journal article" date="2013" name="Genome Announc.">
        <title>Draft Genome Sequence of Cesiribacter andamanensis Strain AMV16T, Isolated from a Soil Sample from a Mud Volcano in the Andaman Islands, India.</title>
        <authorList>
            <person name="Shivaji S."/>
            <person name="Ara S."/>
            <person name="Begum Z."/>
            <person name="Srinivas T.N."/>
            <person name="Singh A."/>
            <person name="Kumar Pinnaka A."/>
        </authorList>
    </citation>
    <scope>NUCLEOTIDE SEQUENCE [LARGE SCALE GENOMIC DNA]</scope>
    <source>
        <strain evidence="2 3">AMV16</strain>
    </source>
</reference>
<dbReference type="CDD" id="cd14789">
    <property type="entry name" value="Tiki"/>
    <property type="match status" value="1"/>
</dbReference>
<accession>M7N736</accession>
<dbReference type="InterPro" id="IPR002816">
    <property type="entry name" value="TraB/PrgY/GumN_fam"/>
</dbReference>
<dbReference type="Proteomes" id="UP000011910">
    <property type="component" value="Unassembled WGS sequence"/>
</dbReference>
<feature type="chain" id="PRO_5004082120" evidence="1">
    <location>
        <begin position="37"/>
        <end position="135"/>
    </location>
</feature>
<evidence type="ECO:0000256" key="1">
    <source>
        <dbReference type="SAM" id="SignalP"/>
    </source>
</evidence>
<dbReference type="eggNOG" id="COG3735">
    <property type="taxonomic scope" value="Bacteria"/>
</dbReference>
<dbReference type="STRING" id="1279009.ADICEAN_01746"/>
<dbReference type="Pfam" id="PF01963">
    <property type="entry name" value="TraB_PrgY_gumN"/>
    <property type="match status" value="1"/>
</dbReference>
<sequence>MSFLRNYSFSSAYFSAHALAACLLVACSLLPASVFAQNQDGQSLLWKITGPNLQQPSYLYGTIHAICAEDMALSASMQQALEQSRQLVLEVNITDPAELLQFQQGMQVPASQPLSSYYSAGEYQHVERFSGIPST</sequence>
<organism evidence="2 3">
    <name type="scientific">Cesiribacter andamanensis AMV16</name>
    <dbReference type="NCBI Taxonomy" id="1279009"/>
    <lineage>
        <taxon>Bacteria</taxon>
        <taxon>Pseudomonadati</taxon>
        <taxon>Bacteroidota</taxon>
        <taxon>Cytophagia</taxon>
        <taxon>Cytophagales</taxon>
        <taxon>Cesiribacteraceae</taxon>
        <taxon>Cesiribacter</taxon>
    </lineage>
</organism>
<comment type="caution">
    <text evidence="2">The sequence shown here is derived from an EMBL/GenBank/DDBJ whole genome shotgun (WGS) entry which is preliminary data.</text>
</comment>